<dbReference type="RefSeq" id="WP_184268595.1">
    <property type="nucleotide sequence ID" value="NZ_JACHKY010000002.1"/>
</dbReference>
<proteinExistence type="predicted"/>
<dbReference type="Proteomes" id="UP000539957">
    <property type="component" value="Unassembled WGS sequence"/>
</dbReference>
<protein>
    <submittedName>
        <fullName evidence="2">Uncharacterized protein</fullName>
    </submittedName>
</protein>
<organism evidence="2 3">
    <name type="scientific">Brevundimonas bullata</name>
    <dbReference type="NCBI Taxonomy" id="13160"/>
    <lineage>
        <taxon>Bacteria</taxon>
        <taxon>Pseudomonadati</taxon>
        <taxon>Pseudomonadota</taxon>
        <taxon>Alphaproteobacteria</taxon>
        <taxon>Caulobacterales</taxon>
        <taxon>Caulobacteraceae</taxon>
        <taxon>Brevundimonas</taxon>
    </lineage>
</organism>
<dbReference type="EMBL" id="JACHKY010000002">
    <property type="protein sequence ID" value="MBB4797767.1"/>
    <property type="molecule type" value="Genomic_DNA"/>
</dbReference>
<keyword evidence="3" id="KW-1185">Reference proteome</keyword>
<dbReference type="AlphaFoldDB" id="A0A7W7INW3"/>
<accession>A0A7W7INW3</accession>
<name>A0A7W7INW3_9CAUL</name>
<feature type="region of interest" description="Disordered" evidence="1">
    <location>
        <begin position="1"/>
        <end position="27"/>
    </location>
</feature>
<comment type="caution">
    <text evidence="2">The sequence shown here is derived from an EMBL/GenBank/DDBJ whole genome shotgun (WGS) entry which is preliminary data.</text>
</comment>
<sequence>MASSPLDRSSRRPSGETKAQNAEFSRQAPSWGGRSIILFILFDPTSAHQAMKARQHFALGRLLTHEIVGAHLQGEDALKGLARPSDNEQGRGIQIRHPTYGGQSGRIRKAGDQHDRVKAFCFRPVGCDRPRQRRVVNRKALLIEVDRQIAVVAIT</sequence>
<reference evidence="2 3" key="1">
    <citation type="submission" date="2020-08" db="EMBL/GenBank/DDBJ databases">
        <title>Functional genomics of gut bacteria from endangered species of beetles.</title>
        <authorList>
            <person name="Carlos-Shanley C."/>
        </authorList>
    </citation>
    <scope>NUCLEOTIDE SEQUENCE [LARGE SCALE GENOMIC DNA]</scope>
    <source>
        <strain evidence="2 3">S00123</strain>
    </source>
</reference>
<evidence type="ECO:0000256" key="1">
    <source>
        <dbReference type="SAM" id="MobiDB-lite"/>
    </source>
</evidence>
<gene>
    <name evidence="2" type="ORF">HNP32_001491</name>
</gene>
<evidence type="ECO:0000313" key="3">
    <source>
        <dbReference type="Proteomes" id="UP000539957"/>
    </source>
</evidence>
<evidence type="ECO:0000313" key="2">
    <source>
        <dbReference type="EMBL" id="MBB4797767.1"/>
    </source>
</evidence>
<feature type="compositionally biased region" description="Polar residues" evidence="1">
    <location>
        <begin position="17"/>
        <end position="27"/>
    </location>
</feature>